<evidence type="ECO:0000256" key="5">
    <source>
        <dbReference type="ARBA" id="ARBA00023242"/>
    </source>
</evidence>
<name>A0A9N9XQX8_PHYSR</name>
<dbReference type="GO" id="GO:0010494">
    <property type="term" value="C:cytoplasmic stress granule"/>
    <property type="evidence" value="ECO:0007669"/>
    <property type="project" value="UniProtKB-SubCell"/>
</dbReference>
<evidence type="ECO:0000256" key="1">
    <source>
        <dbReference type="ARBA" id="ARBA00004123"/>
    </source>
</evidence>
<reference evidence="6" key="1">
    <citation type="submission" date="2022-01" db="EMBL/GenBank/DDBJ databases">
        <authorList>
            <person name="King R."/>
        </authorList>
    </citation>
    <scope>NUCLEOTIDE SEQUENCE</scope>
</reference>
<dbReference type="Proteomes" id="UP001153712">
    <property type="component" value="Chromosome 5"/>
</dbReference>
<dbReference type="GO" id="GO:0005634">
    <property type="term" value="C:nucleus"/>
    <property type="evidence" value="ECO:0007669"/>
    <property type="project" value="UniProtKB-SubCell"/>
</dbReference>
<evidence type="ECO:0000313" key="6">
    <source>
        <dbReference type="EMBL" id="CAG9862508.1"/>
    </source>
</evidence>
<evidence type="ECO:0000256" key="3">
    <source>
        <dbReference type="ARBA" id="ARBA00010821"/>
    </source>
</evidence>
<accession>A0A9N9XQX8</accession>
<dbReference type="Pfam" id="PF14799">
    <property type="entry name" value="FAM195"/>
    <property type="match status" value="1"/>
</dbReference>
<evidence type="ECO:0000256" key="2">
    <source>
        <dbReference type="ARBA" id="ARBA00004210"/>
    </source>
</evidence>
<dbReference type="OrthoDB" id="9983138at2759"/>
<proteinExistence type="inferred from homology"/>
<dbReference type="EMBL" id="OU900098">
    <property type="protein sequence ID" value="CAG9862508.1"/>
    <property type="molecule type" value="Genomic_DNA"/>
</dbReference>
<evidence type="ECO:0000313" key="7">
    <source>
        <dbReference type="Proteomes" id="UP001153712"/>
    </source>
</evidence>
<protein>
    <submittedName>
        <fullName evidence="6">Uncharacterized protein</fullName>
    </submittedName>
</protein>
<comment type="similarity">
    <text evidence="3">Belongs to the MCRIP family.</text>
</comment>
<keyword evidence="7" id="KW-1185">Reference proteome</keyword>
<keyword evidence="4" id="KW-0963">Cytoplasm</keyword>
<gene>
    <name evidence="6" type="ORF">PHYEVI_LOCUS8821</name>
</gene>
<sequence length="140" mass="16300">MYNIKGPGKFVAKTTRRGIQQNIDNLRDLNKNKISDINENELKNEPKLVFVKKTPPPSPKHETITPQHQELINFINESWNSVCAEYEQDNSDNNEGEPGVCYYEEEPCLALQEFKPFDLESWWGKQLYDAYVTNSPYQKS</sequence>
<comment type="subcellular location">
    <subcellularLocation>
        <location evidence="2">Cytoplasm</location>
        <location evidence="2">Stress granule</location>
    </subcellularLocation>
    <subcellularLocation>
        <location evidence="1">Nucleus</location>
    </subcellularLocation>
</comment>
<dbReference type="InterPro" id="IPR029428">
    <property type="entry name" value="MCRIP"/>
</dbReference>
<dbReference type="AlphaFoldDB" id="A0A9N9XQX8"/>
<organism evidence="6 7">
    <name type="scientific">Phyllotreta striolata</name>
    <name type="common">Striped flea beetle</name>
    <name type="synonym">Crioceris striolata</name>
    <dbReference type="NCBI Taxonomy" id="444603"/>
    <lineage>
        <taxon>Eukaryota</taxon>
        <taxon>Metazoa</taxon>
        <taxon>Ecdysozoa</taxon>
        <taxon>Arthropoda</taxon>
        <taxon>Hexapoda</taxon>
        <taxon>Insecta</taxon>
        <taxon>Pterygota</taxon>
        <taxon>Neoptera</taxon>
        <taxon>Endopterygota</taxon>
        <taxon>Coleoptera</taxon>
        <taxon>Polyphaga</taxon>
        <taxon>Cucujiformia</taxon>
        <taxon>Chrysomeloidea</taxon>
        <taxon>Chrysomelidae</taxon>
        <taxon>Galerucinae</taxon>
        <taxon>Alticini</taxon>
        <taxon>Phyllotreta</taxon>
    </lineage>
</organism>
<evidence type="ECO:0000256" key="4">
    <source>
        <dbReference type="ARBA" id="ARBA00022490"/>
    </source>
</evidence>
<keyword evidence="5" id="KW-0539">Nucleus</keyword>